<evidence type="ECO:0000313" key="3">
    <source>
        <dbReference type="Proteomes" id="UP000823388"/>
    </source>
</evidence>
<dbReference type="EMBL" id="CM029046">
    <property type="protein sequence ID" value="KAG2587355.1"/>
    <property type="molecule type" value="Genomic_DNA"/>
</dbReference>
<feature type="compositionally biased region" description="Polar residues" evidence="1">
    <location>
        <begin position="207"/>
        <end position="228"/>
    </location>
</feature>
<feature type="region of interest" description="Disordered" evidence="1">
    <location>
        <begin position="288"/>
        <end position="364"/>
    </location>
</feature>
<sequence>MRRSPRLRPPPPPTPPPVPAPSQPMVAPAAGVGEEQEQEFDICNDEGFVYKVPSRLYPDAAPSSTQAAAGPDPKITGLRRRRGALLRLRAKRLRDLSRWEALASELLAPLPAPQPPASQAPPASPNPVAATAAAAAAAASGSVLDDLIAQADLQAELLRKASQLCDEIKALCDAHEAAIVDDIATLPVWGNPRELLTLLYSPDEQTDPGTSSLEEGNGGFQSLDSQQGRRPIGVVSAVERVKISGDKRIQNPSQCKRCLQFGCTGKTCCETHSELGDELPSPILTENRKRKGAVSPSSSNSVAPQAPDKPKRQKAPGSKSTPSGTPGSTTKKKASSTPRAPDTCRSLGPTTRRRAAAQLVSPRS</sequence>
<feature type="region of interest" description="Disordered" evidence="1">
    <location>
        <begin position="1"/>
        <end position="38"/>
    </location>
</feature>
<keyword evidence="3" id="KW-1185">Reference proteome</keyword>
<proteinExistence type="predicted"/>
<feature type="compositionally biased region" description="Low complexity" evidence="1">
    <location>
        <begin position="293"/>
        <end position="306"/>
    </location>
</feature>
<dbReference type="PANTHER" id="PTHR35737">
    <property type="entry name" value="CRYPTIC LOCI REGULATOR"/>
    <property type="match status" value="1"/>
</dbReference>
<feature type="compositionally biased region" description="Low complexity" evidence="1">
    <location>
        <begin position="315"/>
        <end position="329"/>
    </location>
</feature>
<name>A0A8T0RQC5_PANVG</name>
<protein>
    <submittedName>
        <fullName evidence="2">Uncharacterized protein</fullName>
    </submittedName>
</protein>
<dbReference type="OrthoDB" id="1930051at2759"/>
<evidence type="ECO:0000256" key="1">
    <source>
        <dbReference type="SAM" id="MobiDB-lite"/>
    </source>
</evidence>
<organism evidence="2 3">
    <name type="scientific">Panicum virgatum</name>
    <name type="common">Blackwell switchgrass</name>
    <dbReference type="NCBI Taxonomy" id="38727"/>
    <lineage>
        <taxon>Eukaryota</taxon>
        <taxon>Viridiplantae</taxon>
        <taxon>Streptophyta</taxon>
        <taxon>Embryophyta</taxon>
        <taxon>Tracheophyta</taxon>
        <taxon>Spermatophyta</taxon>
        <taxon>Magnoliopsida</taxon>
        <taxon>Liliopsida</taxon>
        <taxon>Poales</taxon>
        <taxon>Poaceae</taxon>
        <taxon>PACMAD clade</taxon>
        <taxon>Panicoideae</taxon>
        <taxon>Panicodae</taxon>
        <taxon>Paniceae</taxon>
        <taxon>Panicinae</taxon>
        <taxon>Panicum</taxon>
        <taxon>Panicum sect. Hiantes</taxon>
    </lineage>
</organism>
<feature type="compositionally biased region" description="Pro residues" evidence="1">
    <location>
        <begin position="7"/>
        <end position="22"/>
    </location>
</feature>
<dbReference type="PANTHER" id="PTHR35737:SF1">
    <property type="entry name" value="CRYPTIC LOCI REGULATOR"/>
    <property type="match status" value="1"/>
</dbReference>
<comment type="caution">
    <text evidence="2">The sequence shown here is derived from an EMBL/GenBank/DDBJ whole genome shotgun (WGS) entry which is preliminary data.</text>
</comment>
<reference evidence="2" key="1">
    <citation type="submission" date="2020-05" db="EMBL/GenBank/DDBJ databases">
        <title>WGS assembly of Panicum virgatum.</title>
        <authorList>
            <person name="Lovell J.T."/>
            <person name="Jenkins J."/>
            <person name="Shu S."/>
            <person name="Juenger T.E."/>
            <person name="Schmutz J."/>
        </authorList>
    </citation>
    <scope>NUCLEOTIDE SEQUENCE</scope>
    <source>
        <strain evidence="2">AP13</strain>
    </source>
</reference>
<dbReference type="AlphaFoldDB" id="A0A8T0RQC5"/>
<accession>A0A8T0RQC5</accession>
<evidence type="ECO:0000313" key="2">
    <source>
        <dbReference type="EMBL" id="KAG2587355.1"/>
    </source>
</evidence>
<dbReference type="Proteomes" id="UP000823388">
    <property type="component" value="Chromosome 5N"/>
</dbReference>
<feature type="region of interest" description="Disordered" evidence="1">
    <location>
        <begin position="202"/>
        <end position="228"/>
    </location>
</feature>
<gene>
    <name evidence="2" type="ORF">PVAP13_5NG136600</name>
</gene>